<proteinExistence type="predicted"/>
<dbReference type="Proteomes" id="UP000193355">
    <property type="component" value="Unassembled WGS sequence"/>
</dbReference>
<accession>A0A1X7IH55</accession>
<evidence type="ECO:0000313" key="1">
    <source>
        <dbReference type="EMBL" id="SMG14084.1"/>
    </source>
</evidence>
<dbReference type="EMBL" id="FXBB01000002">
    <property type="protein sequence ID" value="SMG14084.1"/>
    <property type="molecule type" value="Genomic_DNA"/>
</dbReference>
<gene>
    <name evidence="1" type="ORF">SAMN06275492_10257</name>
</gene>
<keyword evidence="2" id="KW-1185">Reference proteome</keyword>
<reference evidence="2" key="1">
    <citation type="submission" date="2017-04" db="EMBL/GenBank/DDBJ databases">
        <authorList>
            <person name="Varghese N."/>
            <person name="Submissions S."/>
        </authorList>
    </citation>
    <scope>NUCLEOTIDE SEQUENCE [LARGE SCALE GENOMIC DNA]</scope>
    <source>
        <strain evidence="2">USBA 82</strain>
    </source>
</reference>
<sequence>MQLFKLSQDQEYVKSTVTTHSSNVLDIVWAIDAIKGQGIDQGSKIRLISQLLDLPYSNPGISKMITQALGLDFRTHSFYYEGDRVYSKDISSLDPSDDDETVAGWGGLAAYSGRVSDVVAETVRMSING</sequence>
<evidence type="ECO:0000313" key="2">
    <source>
        <dbReference type="Proteomes" id="UP000193355"/>
    </source>
</evidence>
<dbReference type="STRING" id="561720.SAMN06275492_10257"/>
<dbReference type="AlphaFoldDB" id="A0A1X7IH55"/>
<name>A0A1X7IH55_9BACT</name>
<protein>
    <submittedName>
        <fullName evidence="1">Uncharacterized protein</fullName>
    </submittedName>
</protein>
<organism evidence="1 2">
    <name type="scientific">Dethiosulfovibrio salsuginis</name>
    <dbReference type="NCBI Taxonomy" id="561720"/>
    <lineage>
        <taxon>Bacteria</taxon>
        <taxon>Thermotogati</taxon>
        <taxon>Synergistota</taxon>
        <taxon>Synergistia</taxon>
        <taxon>Synergistales</taxon>
        <taxon>Dethiosulfovibrionaceae</taxon>
        <taxon>Dethiosulfovibrio</taxon>
    </lineage>
</organism>